<keyword evidence="3" id="KW-1185">Reference proteome</keyword>
<dbReference type="EMBL" id="BTRK01000001">
    <property type="protein sequence ID" value="GMR32217.1"/>
    <property type="molecule type" value="Genomic_DNA"/>
</dbReference>
<dbReference type="AlphaFoldDB" id="A0AAN4Z6F2"/>
<dbReference type="Proteomes" id="UP001328107">
    <property type="component" value="Unassembled WGS sequence"/>
</dbReference>
<sequence length="118" mass="13328">LLPILLQICNISVPILIVSSFRGSMMAGTIAVLIESLLLLLSFSVYRLNYRLRDILSRLTKKFQVAENIEASSTLLLISLVWLSLEIPSLVCLILILSFDFQPRTPPYSLLTNIYFLV</sequence>
<proteinExistence type="predicted"/>
<feature type="transmembrane region" description="Helical" evidence="1">
    <location>
        <begin position="25"/>
        <end position="48"/>
    </location>
</feature>
<accession>A0AAN4Z6F2</accession>
<name>A0AAN4Z6F2_9BILA</name>
<organism evidence="2 3">
    <name type="scientific">Pristionchus mayeri</name>
    <dbReference type="NCBI Taxonomy" id="1317129"/>
    <lineage>
        <taxon>Eukaryota</taxon>
        <taxon>Metazoa</taxon>
        <taxon>Ecdysozoa</taxon>
        <taxon>Nematoda</taxon>
        <taxon>Chromadorea</taxon>
        <taxon>Rhabditida</taxon>
        <taxon>Rhabditina</taxon>
        <taxon>Diplogasteromorpha</taxon>
        <taxon>Diplogasteroidea</taxon>
        <taxon>Neodiplogasteridae</taxon>
        <taxon>Pristionchus</taxon>
    </lineage>
</organism>
<gene>
    <name evidence="2" type="ORF">PMAYCL1PPCAC_02412</name>
</gene>
<feature type="non-terminal residue" evidence="2">
    <location>
        <position position="118"/>
    </location>
</feature>
<evidence type="ECO:0000313" key="2">
    <source>
        <dbReference type="EMBL" id="GMR32217.1"/>
    </source>
</evidence>
<keyword evidence="1" id="KW-0472">Membrane</keyword>
<comment type="caution">
    <text evidence="2">The sequence shown here is derived from an EMBL/GenBank/DDBJ whole genome shotgun (WGS) entry which is preliminary data.</text>
</comment>
<protein>
    <recommendedName>
        <fullName evidence="4">G protein-coupled receptor</fullName>
    </recommendedName>
</protein>
<keyword evidence="1" id="KW-0812">Transmembrane</keyword>
<keyword evidence="1" id="KW-1133">Transmembrane helix</keyword>
<reference evidence="3" key="1">
    <citation type="submission" date="2022-10" db="EMBL/GenBank/DDBJ databases">
        <title>Genome assembly of Pristionchus species.</title>
        <authorList>
            <person name="Yoshida K."/>
            <person name="Sommer R.J."/>
        </authorList>
    </citation>
    <scope>NUCLEOTIDE SEQUENCE [LARGE SCALE GENOMIC DNA]</scope>
    <source>
        <strain evidence="3">RS5460</strain>
    </source>
</reference>
<feature type="non-terminal residue" evidence="2">
    <location>
        <position position="1"/>
    </location>
</feature>
<feature type="transmembrane region" description="Helical" evidence="1">
    <location>
        <begin position="69"/>
        <end position="99"/>
    </location>
</feature>
<evidence type="ECO:0000256" key="1">
    <source>
        <dbReference type="SAM" id="Phobius"/>
    </source>
</evidence>
<evidence type="ECO:0008006" key="4">
    <source>
        <dbReference type="Google" id="ProtNLM"/>
    </source>
</evidence>
<evidence type="ECO:0000313" key="3">
    <source>
        <dbReference type="Proteomes" id="UP001328107"/>
    </source>
</evidence>